<protein>
    <recommendedName>
        <fullName evidence="1">Endonuclease GajA/Old nuclease/RecF-like AAA domain-containing protein</fullName>
    </recommendedName>
</protein>
<sequence>MKVRIDNWGPIEHCEYDLDKDMIVVYGDNNIGKSYAMQLIYLYLKNIINYAKNIGMYRPVFYSRENTEVEKFVMDFAMDDNQNEVDITDEIIKCMASRLKTDMVQALDNSLRNTFGTYDDIIEGNPRVSLQVNNGLELLFFVKEQKISIKLDMKPVFLKKTSSDFHKSREGKKRLDIYIFKNNKISSVINLINDKVYSLLSHVSVELLSRVQNVYFLPASRSGIYTGMNSFGPILAELSKNRAYIKGNLQIPSISEPISDYYMELSTIRIDRRKYFTDVAQEIEDEILKGEVTFDTKKKTIMYQSDLVSQPMEMRDVSSMVSEISPITAYLKYIVNVYPTDFCVRNEMFSNEGVRPSDIIFIEEPEAHLHPENQVKLMKIFARLVNKNVKLFMASHSNYVFNELNNRILAGELNNKNYEPVLMEYKDGKSCTRDMNIDEFGVDDNNFQDITAQIIEEREVLINGLLKKMSEKGE</sequence>
<comment type="caution">
    <text evidence="2">The sequence shown here is derived from an EMBL/GenBank/DDBJ whole genome shotgun (WGS) entry which is preliminary data.</text>
</comment>
<evidence type="ECO:0000259" key="1">
    <source>
        <dbReference type="Pfam" id="PF13175"/>
    </source>
</evidence>
<dbReference type="InterPro" id="IPR051396">
    <property type="entry name" value="Bact_Antivir_Def_Nuclease"/>
</dbReference>
<dbReference type="PANTHER" id="PTHR43581">
    <property type="entry name" value="ATP/GTP PHOSPHATASE"/>
    <property type="match status" value="1"/>
</dbReference>
<evidence type="ECO:0000313" key="3">
    <source>
        <dbReference type="Proteomes" id="UP000245905"/>
    </source>
</evidence>
<dbReference type="Gene3D" id="3.40.50.300">
    <property type="entry name" value="P-loop containing nucleotide triphosphate hydrolases"/>
    <property type="match status" value="1"/>
</dbReference>
<evidence type="ECO:0000313" key="2">
    <source>
        <dbReference type="EMBL" id="PWE83725.1"/>
    </source>
</evidence>
<feature type="domain" description="Endonuclease GajA/Old nuclease/RecF-like AAA" evidence="1">
    <location>
        <begin position="2"/>
        <end position="400"/>
    </location>
</feature>
<dbReference type="EMBL" id="JRFS01000015">
    <property type="protein sequence ID" value="PWE83725.1"/>
    <property type="molecule type" value="Genomic_DNA"/>
</dbReference>
<accession>A0A2U2EGT0</accession>
<organism evidence="2 3">
    <name type="scientific">Agathobacter rectalis</name>
    <dbReference type="NCBI Taxonomy" id="39491"/>
    <lineage>
        <taxon>Bacteria</taxon>
        <taxon>Bacillati</taxon>
        <taxon>Bacillota</taxon>
        <taxon>Clostridia</taxon>
        <taxon>Lachnospirales</taxon>
        <taxon>Lachnospiraceae</taxon>
        <taxon>Agathobacter</taxon>
    </lineage>
</organism>
<dbReference type="AlphaFoldDB" id="A0A2U2EGT0"/>
<dbReference type="InterPro" id="IPR027417">
    <property type="entry name" value="P-loop_NTPase"/>
</dbReference>
<reference evidence="2 3" key="1">
    <citation type="submission" date="2014-09" db="EMBL/GenBank/DDBJ databases">
        <title>Butyrate-producing bacteria isolated from human gut.</title>
        <authorList>
            <person name="Zhang Q."/>
            <person name="Zhao L."/>
        </authorList>
    </citation>
    <scope>NUCLEOTIDE SEQUENCE [LARGE SCALE GENOMIC DNA]</scope>
    <source>
        <strain evidence="2 3">R22</strain>
    </source>
</reference>
<gene>
    <name evidence="2" type="ORF">LD38_07970</name>
</gene>
<dbReference type="Pfam" id="PF13175">
    <property type="entry name" value="AAA_15"/>
    <property type="match status" value="1"/>
</dbReference>
<name>A0A2U2EGT0_9FIRM</name>
<proteinExistence type="predicted"/>
<dbReference type="RefSeq" id="WP_109257846.1">
    <property type="nucleotide sequence ID" value="NZ_JRFS01000015.1"/>
</dbReference>
<dbReference type="InterPro" id="IPR041685">
    <property type="entry name" value="AAA_GajA/Old/RecF-like"/>
</dbReference>
<dbReference type="Proteomes" id="UP000245905">
    <property type="component" value="Unassembled WGS sequence"/>
</dbReference>
<dbReference type="PANTHER" id="PTHR43581:SF4">
    <property type="entry name" value="ATP_GTP PHOSPHATASE"/>
    <property type="match status" value="1"/>
</dbReference>
<dbReference type="SUPFAM" id="SSF52540">
    <property type="entry name" value="P-loop containing nucleoside triphosphate hydrolases"/>
    <property type="match status" value="1"/>
</dbReference>